<dbReference type="HOGENOM" id="CLU_1214948_0_0_1"/>
<organism evidence="2">
    <name type="scientific">Laccaria bicolor (strain S238N-H82 / ATCC MYA-4686)</name>
    <name type="common">Bicoloured deceiver</name>
    <name type="synonym">Laccaria laccata var. bicolor</name>
    <dbReference type="NCBI Taxonomy" id="486041"/>
    <lineage>
        <taxon>Eukaryota</taxon>
        <taxon>Fungi</taxon>
        <taxon>Dikarya</taxon>
        <taxon>Basidiomycota</taxon>
        <taxon>Agaricomycotina</taxon>
        <taxon>Agaricomycetes</taxon>
        <taxon>Agaricomycetidae</taxon>
        <taxon>Agaricales</taxon>
        <taxon>Agaricineae</taxon>
        <taxon>Hydnangiaceae</taxon>
        <taxon>Laccaria</taxon>
    </lineage>
</organism>
<gene>
    <name evidence="1" type="ORF">LACBIDRAFT_321717</name>
</gene>
<dbReference type="EMBL" id="DS547092">
    <property type="protein sequence ID" value="EDR14572.1"/>
    <property type="molecule type" value="Genomic_DNA"/>
</dbReference>
<dbReference type="Proteomes" id="UP000001194">
    <property type="component" value="Unassembled WGS sequence"/>
</dbReference>
<proteinExistence type="predicted"/>
<keyword evidence="2" id="KW-1185">Reference proteome</keyword>
<dbReference type="KEGG" id="lbc:LACBIDRAFT_321717"/>
<reference evidence="1 2" key="1">
    <citation type="journal article" date="2008" name="Nature">
        <title>The genome of Laccaria bicolor provides insights into mycorrhizal symbiosis.</title>
        <authorList>
            <person name="Martin F."/>
            <person name="Aerts A."/>
            <person name="Ahren D."/>
            <person name="Brun A."/>
            <person name="Danchin E.G.J."/>
            <person name="Duchaussoy F."/>
            <person name="Gibon J."/>
            <person name="Kohler A."/>
            <person name="Lindquist E."/>
            <person name="Pereda V."/>
            <person name="Salamov A."/>
            <person name="Shapiro H.J."/>
            <person name="Wuyts J."/>
            <person name="Blaudez D."/>
            <person name="Buee M."/>
            <person name="Brokstein P."/>
            <person name="Canbaeck B."/>
            <person name="Cohen D."/>
            <person name="Courty P.E."/>
            <person name="Coutinho P.M."/>
            <person name="Delaruelle C."/>
            <person name="Detter J.C."/>
            <person name="Deveau A."/>
            <person name="DiFazio S."/>
            <person name="Duplessis S."/>
            <person name="Fraissinet-Tachet L."/>
            <person name="Lucic E."/>
            <person name="Frey-Klett P."/>
            <person name="Fourrey C."/>
            <person name="Feussner I."/>
            <person name="Gay G."/>
            <person name="Grimwood J."/>
            <person name="Hoegger P.J."/>
            <person name="Jain P."/>
            <person name="Kilaru S."/>
            <person name="Labbe J."/>
            <person name="Lin Y.C."/>
            <person name="Legue V."/>
            <person name="Le Tacon F."/>
            <person name="Marmeisse R."/>
            <person name="Melayah D."/>
            <person name="Montanini B."/>
            <person name="Muratet M."/>
            <person name="Nehls U."/>
            <person name="Niculita-Hirzel H."/>
            <person name="Oudot-Le Secq M.P."/>
            <person name="Peter M."/>
            <person name="Quesneville H."/>
            <person name="Rajashekar B."/>
            <person name="Reich M."/>
            <person name="Rouhier N."/>
            <person name="Schmutz J."/>
            <person name="Yin T."/>
            <person name="Chalot M."/>
            <person name="Henrissat B."/>
            <person name="Kuees U."/>
            <person name="Lucas S."/>
            <person name="Van de Peer Y."/>
            <person name="Podila G.K."/>
            <person name="Polle A."/>
            <person name="Pukkila P.J."/>
            <person name="Richardson P.M."/>
            <person name="Rouze P."/>
            <person name="Sanders I.R."/>
            <person name="Stajich J.E."/>
            <person name="Tunlid A."/>
            <person name="Tuskan G."/>
            <person name="Grigoriev I.V."/>
        </authorList>
    </citation>
    <scope>NUCLEOTIDE SEQUENCE [LARGE SCALE GENOMIC DNA]</scope>
    <source>
        <strain evidence="2">S238N-H82 / ATCC MYA-4686</strain>
    </source>
</reference>
<name>B0CTW9_LACBS</name>
<dbReference type="AlphaFoldDB" id="B0CTW9"/>
<dbReference type="InParanoid" id="B0CTW9"/>
<protein>
    <submittedName>
        <fullName evidence="1">Predicted protein</fullName>
    </submittedName>
</protein>
<evidence type="ECO:0000313" key="1">
    <source>
        <dbReference type="EMBL" id="EDR14572.1"/>
    </source>
</evidence>
<dbReference type="GeneID" id="6070146"/>
<sequence length="228" mass="25182">MYPPSTLPNPLEIVLGTLCSNEMASSDPRVFSDEDDLDKRTTEICEVLMLSTSKLLVHNHVTSAIIRCVGSTDVDGFVYGGPSQLGVDVMVEGRLLHYCNRVNTVSNCSSLQGRSWCGRPDKKLLDTRIEPTYIFMTFTLAMPTLTIQAAEKLTVANLRGTSRSWYGCGRSHAALNSNVSKSNKPTLNQHVTCSYFETGNFSSLCFLSFHPHKHTNVATTTHNLSYLP</sequence>
<accession>B0CTW9</accession>
<dbReference type="RefSeq" id="XP_001875131.1">
    <property type="nucleotide sequence ID" value="XM_001875096.1"/>
</dbReference>
<evidence type="ECO:0000313" key="2">
    <source>
        <dbReference type="Proteomes" id="UP000001194"/>
    </source>
</evidence>